<keyword evidence="3" id="KW-0032">Aminotransferase</keyword>
<dbReference type="GO" id="GO:0008483">
    <property type="term" value="F:transaminase activity"/>
    <property type="evidence" value="ECO:0007669"/>
    <property type="project" value="UniProtKB-KW"/>
</dbReference>
<dbReference type="PANTHER" id="PTHR43586">
    <property type="entry name" value="CYSTEINE DESULFURASE"/>
    <property type="match status" value="1"/>
</dbReference>
<dbReference type="InterPro" id="IPR015424">
    <property type="entry name" value="PyrdxlP-dep_Trfase"/>
</dbReference>
<keyword evidence="1" id="KW-0663">Pyridoxal phosphate</keyword>
<dbReference type="InterPro" id="IPR015422">
    <property type="entry name" value="PyrdxlP-dep_Trfase_small"/>
</dbReference>
<dbReference type="PANTHER" id="PTHR43586:SF24">
    <property type="entry name" value="BLR4730 PROTEIN"/>
    <property type="match status" value="1"/>
</dbReference>
<name>A0A399J7N8_9RHOB</name>
<protein>
    <submittedName>
        <fullName evidence="3">Aminotransferase class V-fold PLP-dependent enzyme</fullName>
    </submittedName>
</protein>
<evidence type="ECO:0000313" key="4">
    <source>
        <dbReference type="Proteomes" id="UP000265848"/>
    </source>
</evidence>
<evidence type="ECO:0000313" key="3">
    <source>
        <dbReference type="EMBL" id="RII38756.1"/>
    </source>
</evidence>
<dbReference type="Pfam" id="PF00266">
    <property type="entry name" value="Aminotran_5"/>
    <property type="match status" value="1"/>
</dbReference>
<feature type="domain" description="Aminotransferase class V" evidence="2">
    <location>
        <begin position="26"/>
        <end position="383"/>
    </location>
</feature>
<dbReference type="InterPro" id="IPR000192">
    <property type="entry name" value="Aminotrans_V_dom"/>
</dbReference>
<accession>A0A399J7N8</accession>
<dbReference type="EMBL" id="QWJJ01000008">
    <property type="protein sequence ID" value="RII38756.1"/>
    <property type="molecule type" value="Genomic_DNA"/>
</dbReference>
<proteinExistence type="predicted"/>
<reference evidence="3 4" key="1">
    <citation type="submission" date="2018-08" db="EMBL/GenBank/DDBJ databases">
        <title>Pseudooceanicola sediminis CY03 in the family Rhodobacteracea.</title>
        <authorList>
            <person name="Zhang Y.-J."/>
        </authorList>
    </citation>
    <scope>NUCLEOTIDE SEQUENCE [LARGE SCALE GENOMIC DNA]</scope>
    <source>
        <strain evidence="3 4">CY03</strain>
    </source>
</reference>
<evidence type="ECO:0000259" key="2">
    <source>
        <dbReference type="Pfam" id="PF00266"/>
    </source>
</evidence>
<dbReference type="Gene3D" id="3.40.640.10">
    <property type="entry name" value="Type I PLP-dependent aspartate aminotransferase-like (Major domain)"/>
    <property type="match status" value="1"/>
</dbReference>
<evidence type="ECO:0000256" key="1">
    <source>
        <dbReference type="ARBA" id="ARBA00022898"/>
    </source>
</evidence>
<keyword evidence="4" id="KW-1185">Reference proteome</keyword>
<organism evidence="3 4">
    <name type="scientific">Pseudooceanicola sediminis</name>
    <dbReference type="NCBI Taxonomy" id="2211117"/>
    <lineage>
        <taxon>Bacteria</taxon>
        <taxon>Pseudomonadati</taxon>
        <taxon>Pseudomonadota</taxon>
        <taxon>Alphaproteobacteria</taxon>
        <taxon>Rhodobacterales</taxon>
        <taxon>Paracoccaceae</taxon>
        <taxon>Pseudooceanicola</taxon>
    </lineage>
</organism>
<dbReference type="OrthoDB" id="9804366at2"/>
<dbReference type="SUPFAM" id="SSF53383">
    <property type="entry name" value="PLP-dependent transferases"/>
    <property type="match status" value="1"/>
</dbReference>
<comment type="caution">
    <text evidence="3">The sequence shown here is derived from an EMBL/GenBank/DDBJ whole genome shotgun (WGS) entry which is preliminary data.</text>
</comment>
<dbReference type="AlphaFoldDB" id="A0A399J7N8"/>
<keyword evidence="3" id="KW-0808">Transferase</keyword>
<sequence>MMADQMGLDIEALRAATPALPGVVHFNAASSGLVPRAVLEAMQAHLQAEAALAPHEAGVAVADAIEAARAAAARLIGARAEEVALTTGSSQAWNAAFHALPALQGGDRVLVGAHEWGGNVFTLVEAARRSGAVIETIPTGPDGRMDTGALAAMMDDRVRLIAVTWVPAHLGIAEPVAEVGQIARAAGVPYLLDAAQALGLLPCDVGRIGCDMLTAPGRKALRGPKGTGVLYVRQGCAATPGALNVRAAGWQAGKVVLRRDAARFESNEYAPAPLLGLGVALGLALDLRVEEIRRATFDKVAALRAGLSGVAGVSLRESGVVQSHITTFTHARMTPAEVMQALRAQGVTINAVPAHYGPLSGLAGPVCRASVSYLTTQDEIARLCAVLGAL</sequence>
<gene>
    <name evidence="3" type="ORF">DL237_10930</name>
</gene>
<dbReference type="Gene3D" id="3.90.1150.10">
    <property type="entry name" value="Aspartate Aminotransferase, domain 1"/>
    <property type="match status" value="1"/>
</dbReference>
<dbReference type="Proteomes" id="UP000265848">
    <property type="component" value="Unassembled WGS sequence"/>
</dbReference>
<dbReference type="InterPro" id="IPR015421">
    <property type="entry name" value="PyrdxlP-dep_Trfase_major"/>
</dbReference>